<keyword evidence="10" id="KW-0238">DNA-binding</keyword>
<comment type="catalytic activity">
    <reaction evidence="1">
        <text>Endonucleolytic cleavage of DNA to give random double-stranded fragments with terminal 5'-phosphates, ATP is simultaneously hydrolyzed.</text>
        <dbReference type="EC" id="3.1.21.3"/>
    </reaction>
</comment>
<evidence type="ECO:0000256" key="7">
    <source>
        <dbReference type="ARBA" id="ARBA00022759"/>
    </source>
</evidence>
<dbReference type="EC" id="3.1.21.3" evidence="3"/>
<dbReference type="PATRIC" id="fig|1502295.3.peg.721"/>
<keyword evidence="13" id="KW-1185">Reference proteome</keyword>
<dbReference type="CDD" id="cd22332">
    <property type="entry name" value="HsdR_N"/>
    <property type="match status" value="1"/>
</dbReference>
<reference evidence="12 13" key="1">
    <citation type="submission" date="2014-06" db="EMBL/GenBank/DDBJ databases">
        <authorList>
            <person name="Ngugi D.K."/>
            <person name="Blom J."/>
            <person name="Alam I."/>
            <person name="Rashid M."/>
            <person name="Baalawi W."/>
            <person name="Zhang G."/>
            <person name="Hikmawan T."/>
            <person name="Guan Y."/>
            <person name="Antunes A."/>
            <person name="Siam R."/>
            <person name="El-Dorry H."/>
            <person name="Bajic V."/>
            <person name="Stingl U."/>
        </authorList>
    </citation>
    <scope>NUCLEOTIDE SEQUENCE [LARGE SCALE GENOMIC DNA]</scope>
    <source>
        <strain evidence="12">SCGC AAA799-P11</strain>
    </source>
</reference>
<dbReference type="InterPro" id="IPR027417">
    <property type="entry name" value="P-loop_NTPase"/>
</dbReference>
<evidence type="ECO:0000256" key="6">
    <source>
        <dbReference type="ARBA" id="ARBA00022747"/>
    </source>
</evidence>
<keyword evidence="9" id="KW-0067">ATP-binding</keyword>
<dbReference type="Pfam" id="PF18766">
    <property type="entry name" value="SWI2_SNF2"/>
    <property type="match status" value="1"/>
</dbReference>
<evidence type="ECO:0000256" key="9">
    <source>
        <dbReference type="ARBA" id="ARBA00022840"/>
    </source>
</evidence>
<evidence type="ECO:0000259" key="11">
    <source>
        <dbReference type="PROSITE" id="PS51192"/>
    </source>
</evidence>
<gene>
    <name evidence="12" type="ORF">AAA799P11_00748</name>
</gene>
<dbReference type="SUPFAM" id="SSF52540">
    <property type="entry name" value="P-loop containing nucleoside triphosphate hydrolases"/>
    <property type="match status" value="2"/>
</dbReference>
<keyword evidence="4" id="KW-0540">Nuclease</keyword>
<dbReference type="GO" id="GO:0120545">
    <property type="term" value="F:nucleic acid conformation isomerase activity"/>
    <property type="evidence" value="ECO:0007669"/>
    <property type="project" value="UniProtKB-ARBA"/>
</dbReference>
<keyword evidence="7" id="KW-0255">Endonuclease</keyword>
<dbReference type="Pfam" id="PF04313">
    <property type="entry name" value="HSDR_N"/>
    <property type="match status" value="1"/>
</dbReference>
<dbReference type="GO" id="GO:0009307">
    <property type="term" value="P:DNA restriction-modification system"/>
    <property type="evidence" value="ECO:0007669"/>
    <property type="project" value="UniProtKB-KW"/>
</dbReference>
<accession>A0A087S120</accession>
<comment type="similarity">
    <text evidence="2">Belongs to the HsdR family.</text>
</comment>
<keyword evidence="6" id="KW-0680">Restriction system</keyword>
<keyword evidence="5" id="KW-0547">Nucleotide-binding</keyword>
<evidence type="ECO:0000313" key="12">
    <source>
        <dbReference type="EMBL" id="KFM19424.1"/>
    </source>
</evidence>
<proteinExistence type="inferred from homology"/>
<dbReference type="PANTHER" id="PTHR30195:SF15">
    <property type="entry name" value="TYPE I RESTRICTION ENZYME HINDI ENDONUCLEASE SUBUNIT"/>
    <property type="match status" value="1"/>
</dbReference>
<evidence type="ECO:0000256" key="5">
    <source>
        <dbReference type="ARBA" id="ARBA00022741"/>
    </source>
</evidence>
<dbReference type="InterPro" id="IPR051268">
    <property type="entry name" value="Type-I_R_enzyme_R_subunit"/>
</dbReference>
<organism evidence="12 13">
    <name type="scientific">Marine Group I thaumarchaeote SCGC AAA799-P11</name>
    <dbReference type="NCBI Taxonomy" id="1502295"/>
    <lineage>
        <taxon>Archaea</taxon>
        <taxon>Nitrososphaerota</taxon>
        <taxon>Marine Group I</taxon>
    </lineage>
</organism>
<evidence type="ECO:0000256" key="8">
    <source>
        <dbReference type="ARBA" id="ARBA00022801"/>
    </source>
</evidence>
<dbReference type="InterPro" id="IPR055180">
    <property type="entry name" value="HsdR_RecA-like_helicase_dom_2"/>
</dbReference>
<dbReference type="Gene3D" id="3.40.50.300">
    <property type="entry name" value="P-loop containing nucleotide triphosphate hydrolases"/>
    <property type="match status" value="3"/>
</dbReference>
<dbReference type="Proteomes" id="UP000029387">
    <property type="component" value="Unassembled WGS sequence"/>
</dbReference>
<dbReference type="AlphaFoldDB" id="A0A087S120"/>
<name>A0A087S120_9ARCH</name>
<comment type="caution">
    <text evidence="12">The sequence shown here is derived from an EMBL/GenBank/DDBJ whole genome shotgun (WGS) entry which is preliminary data.</text>
</comment>
<dbReference type="NCBIfam" id="TIGR00348">
    <property type="entry name" value="hsdR"/>
    <property type="match status" value="1"/>
</dbReference>
<dbReference type="InterPro" id="IPR014001">
    <property type="entry name" value="Helicase_ATP-bd"/>
</dbReference>
<dbReference type="SMART" id="SM00487">
    <property type="entry name" value="DEXDc"/>
    <property type="match status" value="1"/>
</dbReference>
<dbReference type="GO" id="GO:0003677">
    <property type="term" value="F:DNA binding"/>
    <property type="evidence" value="ECO:0007669"/>
    <property type="project" value="UniProtKB-KW"/>
</dbReference>
<feature type="domain" description="Helicase ATP-binding" evidence="11">
    <location>
        <begin position="303"/>
        <end position="458"/>
    </location>
</feature>
<dbReference type="InterPro" id="IPR004473">
    <property type="entry name" value="Restrct_endonuc_typeI_HsdR"/>
</dbReference>
<protein>
    <recommendedName>
        <fullName evidence="3">type I site-specific deoxyribonuclease</fullName>
        <ecNumber evidence="3">3.1.21.3</ecNumber>
    </recommendedName>
</protein>
<sequence>MTFVVGKGAEIEQSELPALEQLVSMGYQYISKNDLNKERKKTTEVLLYDRLQQAISRINPELDSDGVADALNQIREDSFPFSLDTMETNEKIRAKLIGLSQTGGLEPITVDQIDESGVVKKTVKLFDFDNIDNNDFVVTNQFELQGFKNPIYPDIILYVNGIPLVIIECKSPFIAQWLEEAVEQKNFRKYRSTGNGYERLMFYNHILVATCGTQARHGTISSDTNQFEKSRWSSAYPLSIEQVEEKFGASREQEILIAGMLEKSHLLDLLKNYVIYQTKNNQRIKIIAKHQQFRAVTKCAQQIKTVNNRKGGVIWHTQGSGKSYTMHWVAKQAMQYGNLPIIVVTDRRQLDKQIHDTFTQAGFPFTEQADHSTDLEDFIKSPKGKILMTTIQKFEEIKITTNEKIIVLVDEAQRSQYGTGAGAMDNAMPNGIYFGFSGTPIDREDKSTFKVFGELIDKYGFEESKADGATIPIKYVGRLPKLFVEGDESIDELFERIIGSEPDMTPELKEKLKREYVTKKKVIAEAPQRIKKIAMDISDHFTNNILDNGYKAMIVASSRDSAVQYQRELERIKAPPSKIIMDQKIGDVGKDGFNWDKYYLTDSQKRNAEDSFVTPEDPTKILIVVDMLLVGFDAPIVKVLYLDKSLREHTLLQAIARVNRPYDEWKTEGLIIDYYGITKNIQEALQIFDSDDIKGAWEEDDQQLVVLKAYHSDTMNHLKGVDRSDLNKIIEAFEPADKRDEFEEDFKKFSKVLNSQMYKKETTQYIPDFKELCQIRQLLRNWYEDPKTSTRKYAVMIQRIIDDAIRAKGISELIKPMEITYENFLAYVSKFKSPRARTALVKNKTEQVIQENMSQDPAFYEKLWEMLMRIINEDKKKRKMNAEYFNPETENEIKEIYRQAQSRKEEQKKLGFETSIEFSIYNLLQEDNDNKEKSIKITKQLNEKLFPETLIVEWWNKSGIKRKMEESIYDILDSHNISEDKISELSEKILRIYNKDNV</sequence>
<evidence type="ECO:0000313" key="13">
    <source>
        <dbReference type="Proteomes" id="UP000029387"/>
    </source>
</evidence>
<evidence type="ECO:0000256" key="2">
    <source>
        <dbReference type="ARBA" id="ARBA00008598"/>
    </source>
</evidence>
<dbReference type="PROSITE" id="PS51192">
    <property type="entry name" value="HELICASE_ATP_BIND_1"/>
    <property type="match status" value="1"/>
</dbReference>
<dbReference type="EMBL" id="JOSZ01000008">
    <property type="protein sequence ID" value="KFM19424.1"/>
    <property type="molecule type" value="Genomic_DNA"/>
</dbReference>
<dbReference type="InterPro" id="IPR040980">
    <property type="entry name" value="SWI2_SNF2"/>
</dbReference>
<dbReference type="CDD" id="cd18800">
    <property type="entry name" value="SF2_C_EcoR124I-like"/>
    <property type="match status" value="1"/>
</dbReference>
<evidence type="ECO:0000256" key="4">
    <source>
        <dbReference type="ARBA" id="ARBA00022722"/>
    </source>
</evidence>
<evidence type="ECO:0000256" key="1">
    <source>
        <dbReference type="ARBA" id="ARBA00000851"/>
    </source>
</evidence>
<dbReference type="InterPro" id="IPR007409">
    <property type="entry name" value="Restrct_endonuc_type1_HsdR_N"/>
</dbReference>
<dbReference type="Pfam" id="PF22679">
    <property type="entry name" value="T1R_D3-like"/>
    <property type="match status" value="1"/>
</dbReference>
<dbReference type="GO" id="GO:0005524">
    <property type="term" value="F:ATP binding"/>
    <property type="evidence" value="ECO:0007669"/>
    <property type="project" value="UniProtKB-KW"/>
</dbReference>
<dbReference type="GO" id="GO:0009035">
    <property type="term" value="F:type I site-specific deoxyribonuclease activity"/>
    <property type="evidence" value="ECO:0007669"/>
    <property type="project" value="UniProtKB-EC"/>
</dbReference>
<evidence type="ECO:0000256" key="10">
    <source>
        <dbReference type="ARBA" id="ARBA00023125"/>
    </source>
</evidence>
<keyword evidence="8 12" id="KW-0378">Hydrolase</keyword>
<evidence type="ECO:0000256" key="3">
    <source>
        <dbReference type="ARBA" id="ARBA00012654"/>
    </source>
</evidence>
<dbReference type="Gene3D" id="3.90.1570.50">
    <property type="match status" value="1"/>
</dbReference>
<dbReference type="PANTHER" id="PTHR30195">
    <property type="entry name" value="TYPE I SITE-SPECIFIC DEOXYRIBONUCLEASE PROTEIN SUBUNIT M AND R"/>
    <property type="match status" value="1"/>
</dbReference>